<proteinExistence type="predicted"/>
<reference evidence="3 4" key="1">
    <citation type="submission" date="2016-09" db="EMBL/GenBank/DDBJ databases">
        <authorList>
            <person name="Capua I."/>
            <person name="De Benedictis P."/>
            <person name="Joannis T."/>
            <person name="Lombin L.H."/>
            <person name="Cattoli G."/>
        </authorList>
    </citation>
    <scope>NUCLEOTIDE SEQUENCE [LARGE SCALE GENOMIC DNA]</scope>
    <source>
        <strain evidence="3 4">GluBS11</strain>
    </source>
</reference>
<dbReference type="AlphaFoldDB" id="A0A1D3TY96"/>
<keyword evidence="1" id="KW-0472">Membrane</keyword>
<accession>A0A1D3TY96</accession>
<dbReference type="STRING" id="1619234.SAMN05421730_103917"/>
<feature type="transmembrane region" description="Helical" evidence="1">
    <location>
        <begin position="88"/>
        <end position="110"/>
    </location>
</feature>
<feature type="transmembrane region" description="Helical" evidence="1">
    <location>
        <begin position="42"/>
        <end position="68"/>
    </location>
</feature>
<protein>
    <submittedName>
        <fullName evidence="3">VanZ like family protein</fullName>
    </submittedName>
</protein>
<dbReference type="Proteomes" id="UP000199315">
    <property type="component" value="Unassembled WGS sequence"/>
</dbReference>
<evidence type="ECO:0000259" key="2">
    <source>
        <dbReference type="Pfam" id="PF04892"/>
    </source>
</evidence>
<feature type="transmembrane region" description="Helical" evidence="1">
    <location>
        <begin position="147"/>
        <end position="167"/>
    </location>
</feature>
<organism evidence="3 4">
    <name type="scientific">Anaerobium acetethylicum</name>
    <dbReference type="NCBI Taxonomy" id="1619234"/>
    <lineage>
        <taxon>Bacteria</taxon>
        <taxon>Bacillati</taxon>
        <taxon>Bacillota</taxon>
        <taxon>Clostridia</taxon>
        <taxon>Lachnospirales</taxon>
        <taxon>Lachnospiraceae</taxon>
        <taxon>Anaerobium</taxon>
    </lineage>
</organism>
<name>A0A1D3TY96_9FIRM</name>
<keyword evidence="1" id="KW-1133">Transmembrane helix</keyword>
<gene>
    <name evidence="3" type="ORF">SAMN05421730_103917</name>
</gene>
<evidence type="ECO:0000256" key="1">
    <source>
        <dbReference type="SAM" id="Phobius"/>
    </source>
</evidence>
<dbReference type="Pfam" id="PF04892">
    <property type="entry name" value="VanZ"/>
    <property type="match status" value="1"/>
</dbReference>
<feature type="transmembrane region" description="Helical" evidence="1">
    <location>
        <begin position="117"/>
        <end position="135"/>
    </location>
</feature>
<evidence type="ECO:0000313" key="3">
    <source>
        <dbReference type="EMBL" id="SCP99370.1"/>
    </source>
</evidence>
<dbReference type="InterPro" id="IPR053150">
    <property type="entry name" value="Teicoplanin_resist-assoc"/>
</dbReference>
<sequence>MHIIQGLIHLIRAIPLAAAIYAALLAISWLRKKRSLIQRRKMIFEFFFVVYIIAILDITGIIGMQFNIDWFIHSLSSIGFHTQIDKGTLWMMMLNMALFVPLGILIPMVISNMKWNGIKVFVLGFCFSIAIEFLQMFGGRMSEINDVLMNAFGTLMGYFIFSILIRINELKKEKDV</sequence>
<feature type="domain" description="VanZ-like" evidence="2">
    <location>
        <begin position="76"/>
        <end position="164"/>
    </location>
</feature>
<keyword evidence="1" id="KW-0812">Transmembrane</keyword>
<feature type="transmembrane region" description="Helical" evidence="1">
    <location>
        <begin position="6"/>
        <end position="30"/>
    </location>
</feature>
<keyword evidence="4" id="KW-1185">Reference proteome</keyword>
<dbReference type="InterPro" id="IPR006976">
    <property type="entry name" value="VanZ-like"/>
</dbReference>
<dbReference type="EMBL" id="FMKA01000039">
    <property type="protein sequence ID" value="SCP99370.1"/>
    <property type="molecule type" value="Genomic_DNA"/>
</dbReference>
<dbReference type="PANTHER" id="PTHR36834:SF1">
    <property type="entry name" value="INTEGRAL MEMBRANE PROTEIN"/>
    <property type="match status" value="1"/>
</dbReference>
<evidence type="ECO:0000313" key="4">
    <source>
        <dbReference type="Proteomes" id="UP000199315"/>
    </source>
</evidence>
<dbReference type="OrthoDB" id="4822551at2"/>
<dbReference type="PANTHER" id="PTHR36834">
    <property type="entry name" value="MEMBRANE PROTEIN-RELATED"/>
    <property type="match status" value="1"/>
</dbReference>